<dbReference type="InterPro" id="IPR005114">
    <property type="entry name" value="Helicase_assoc"/>
</dbReference>
<dbReference type="Proteomes" id="UP001352223">
    <property type="component" value="Unassembled WGS sequence"/>
</dbReference>
<evidence type="ECO:0000313" key="2">
    <source>
        <dbReference type="EMBL" id="MEB3962176.1"/>
    </source>
</evidence>
<dbReference type="RefSeq" id="WP_324769636.1">
    <property type="nucleotide sequence ID" value="NZ_BAAATS010000064.1"/>
</dbReference>
<dbReference type="EMBL" id="JAOZYB010000128">
    <property type="protein sequence ID" value="MEB3962176.1"/>
    <property type="molecule type" value="Genomic_DNA"/>
</dbReference>
<dbReference type="Gene3D" id="6.10.140.530">
    <property type="match status" value="1"/>
</dbReference>
<name>A0ABU6CDU0_9ACTN</name>
<sequence length="134" mass="15318">MVVQGEDLGRWVQAQRHDFDQLQLAQQWLLGVLDIDASAPSEERPVKRTQDHKWALNLTAARQFHAREGHLNIPRKHVEAVPVELAGPAVTGRDSTPEDTVLVDLGMWTANVRRRADKLTDQRRGELDRLGMRW</sequence>
<dbReference type="Pfam" id="PF03457">
    <property type="entry name" value="HA"/>
    <property type="match status" value="1"/>
</dbReference>
<evidence type="ECO:0000313" key="3">
    <source>
        <dbReference type="Proteomes" id="UP001352223"/>
    </source>
</evidence>
<reference evidence="2 3" key="1">
    <citation type="submission" date="2022-10" db="EMBL/GenBank/DDBJ databases">
        <authorList>
            <person name="Xie J."/>
            <person name="Shen N."/>
        </authorList>
    </citation>
    <scope>NUCLEOTIDE SEQUENCE [LARGE SCALE GENOMIC DNA]</scope>
    <source>
        <strain evidence="2 3">DSM 41681</strain>
    </source>
</reference>
<accession>A0ABU6CDU0</accession>
<gene>
    <name evidence="2" type="ORF">OKJ48_18245</name>
</gene>
<protein>
    <submittedName>
        <fullName evidence="2">Helicase associated domain-containing protein</fullName>
    </submittedName>
</protein>
<proteinExistence type="predicted"/>
<keyword evidence="3" id="KW-1185">Reference proteome</keyword>
<comment type="caution">
    <text evidence="2">The sequence shown here is derived from an EMBL/GenBank/DDBJ whole genome shotgun (WGS) entry which is preliminary data.</text>
</comment>
<feature type="domain" description="Helicase-associated" evidence="1">
    <location>
        <begin position="50"/>
        <end position="132"/>
    </location>
</feature>
<evidence type="ECO:0000259" key="1">
    <source>
        <dbReference type="Pfam" id="PF03457"/>
    </source>
</evidence>
<organism evidence="2 3">
    <name type="scientific">Streptomyces kunmingensis</name>
    <dbReference type="NCBI Taxonomy" id="68225"/>
    <lineage>
        <taxon>Bacteria</taxon>
        <taxon>Bacillati</taxon>
        <taxon>Actinomycetota</taxon>
        <taxon>Actinomycetes</taxon>
        <taxon>Kitasatosporales</taxon>
        <taxon>Streptomycetaceae</taxon>
        <taxon>Streptomyces</taxon>
    </lineage>
</organism>